<name>A0A4Y3N930_PAEAU</name>
<evidence type="ECO:0000313" key="2">
    <source>
        <dbReference type="Proteomes" id="UP000317715"/>
    </source>
</evidence>
<dbReference type="Gene3D" id="3.40.630.30">
    <property type="match status" value="1"/>
</dbReference>
<dbReference type="GeneID" id="97302019"/>
<reference evidence="1 2" key="1">
    <citation type="submission" date="2019-06" db="EMBL/GenBank/DDBJ databases">
        <title>Whole genome shotgun sequence of Paenarthrobacter aurescens NBRC 12136.</title>
        <authorList>
            <person name="Hosoyama A."/>
            <person name="Uohara A."/>
            <person name="Ohji S."/>
            <person name="Ichikawa N."/>
        </authorList>
    </citation>
    <scope>NUCLEOTIDE SEQUENCE [LARGE SCALE GENOMIC DNA]</scope>
    <source>
        <strain evidence="1 2">NBRC 12136</strain>
    </source>
</reference>
<dbReference type="RefSeq" id="WP_141281371.1">
    <property type="nucleotide sequence ID" value="NZ_BAAAWK010000001.1"/>
</dbReference>
<keyword evidence="2" id="KW-1185">Reference proteome</keyword>
<dbReference type="InterPro" id="IPR016181">
    <property type="entry name" value="Acyl_CoA_acyltransferase"/>
</dbReference>
<organism evidence="1 2">
    <name type="scientific">Paenarthrobacter aurescens</name>
    <name type="common">Arthrobacter aurescens</name>
    <dbReference type="NCBI Taxonomy" id="43663"/>
    <lineage>
        <taxon>Bacteria</taxon>
        <taxon>Bacillati</taxon>
        <taxon>Actinomycetota</taxon>
        <taxon>Actinomycetes</taxon>
        <taxon>Micrococcales</taxon>
        <taxon>Micrococcaceae</taxon>
        <taxon>Paenarthrobacter</taxon>
    </lineage>
</organism>
<evidence type="ECO:0000313" key="1">
    <source>
        <dbReference type="EMBL" id="GEB17763.1"/>
    </source>
</evidence>
<gene>
    <name evidence="1" type="ORF">AAU01_05180</name>
</gene>
<sequence>MTINFEVRSAEPADAFSMARVHVDTWRETYRGLMDDEVLDDPALPSWREKFWTAALTDSRYQQNNAAVAIHEDNLIGIAMSGPVSDSDEKTQELFVLYTDIRMVRSIQAVDAR</sequence>
<dbReference type="AlphaFoldDB" id="A0A4Y3N930"/>
<accession>A0A4Y3N930</accession>
<proteinExistence type="predicted"/>
<dbReference type="SUPFAM" id="SSF55729">
    <property type="entry name" value="Acyl-CoA N-acyltransferases (Nat)"/>
    <property type="match status" value="1"/>
</dbReference>
<dbReference type="OrthoDB" id="5243635at2"/>
<dbReference type="EMBL" id="BJMD01000002">
    <property type="protein sequence ID" value="GEB17763.1"/>
    <property type="molecule type" value="Genomic_DNA"/>
</dbReference>
<dbReference type="Proteomes" id="UP000317715">
    <property type="component" value="Unassembled WGS sequence"/>
</dbReference>
<comment type="caution">
    <text evidence="1">The sequence shown here is derived from an EMBL/GenBank/DDBJ whole genome shotgun (WGS) entry which is preliminary data.</text>
</comment>
<evidence type="ECO:0008006" key="3">
    <source>
        <dbReference type="Google" id="ProtNLM"/>
    </source>
</evidence>
<protein>
    <recommendedName>
        <fullName evidence="3">N-acetyltransferase domain-containing protein</fullName>
    </recommendedName>
</protein>